<proteinExistence type="predicted"/>
<accession>A0A1F5NRB8</accession>
<dbReference type="InterPro" id="IPR014717">
    <property type="entry name" value="Transl_elong_EF1B/ribsomal_bS6"/>
</dbReference>
<dbReference type="EMBL" id="MFEJ01000018">
    <property type="protein sequence ID" value="OGE80211.1"/>
    <property type="molecule type" value="Genomic_DNA"/>
</dbReference>
<sequence length="184" mass="20075">MLQSSLRNKSIASVVFLLGSILAIYFLLAVFYPAFTVANNSHAAEQLQQDQLRQGQASAQSFLNNFQTQTANAAKSNLALPARSTDMVNFTSSLSQLVQASGVTLSDLQINDPVASQQAADNTIQVLDLGVSASGTFASFTDFLSRLDQHLRIIDVYHVTLHTDAAANTGQLQFQIKLRTYYQK</sequence>
<comment type="caution">
    <text evidence="2">The sequence shown here is derived from an EMBL/GenBank/DDBJ whole genome shotgun (WGS) entry which is preliminary data.</text>
</comment>
<protein>
    <recommendedName>
        <fullName evidence="4">Type 4 fimbrial biogenesis protein PilO</fullName>
    </recommendedName>
</protein>
<organism evidence="2 3">
    <name type="scientific">Candidatus Doudnabacteria bacterium RIFCSPHIGHO2_01_FULL_45_18</name>
    <dbReference type="NCBI Taxonomy" id="1817823"/>
    <lineage>
        <taxon>Bacteria</taxon>
        <taxon>Candidatus Doudnaibacteriota</taxon>
    </lineage>
</organism>
<feature type="transmembrane region" description="Helical" evidence="1">
    <location>
        <begin position="12"/>
        <end position="35"/>
    </location>
</feature>
<dbReference type="GO" id="GO:0043107">
    <property type="term" value="P:type IV pilus-dependent motility"/>
    <property type="evidence" value="ECO:0007669"/>
    <property type="project" value="InterPro"/>
</dbReference>
<dbReference type="Pfam" id="PF04350">
    <property type="entry name" value="PilO"/>
    <property type="match status" value="1"/>
</dbReference>
<dbReference type="Proteomes" id="UP000176233">
    <property type="component" value="Unassembled WGS sequence"/>
</dbReference>
<evidence type="ECO:0000256" key="1">
    <source>
        <dbReference type="SAM" id="Phobius"/>
    </source>
</evidence>
<keyword evidence="1" id="KW-1133">Transmembrane helix</keyword>
<name>A0A1F5NRB8_9BACT</name>
<reference evidence="2 3" key="1">
    <citation type="journal article" date="2016" name="Nat. Commun.">
        <title>Thousands of microbial genomes shed light on interconnected biogeochemical processes in an aquifer system.</title>
        <authorList>
            <person name="Anantharaman K."/>
            <person name="Brown C.T."/>
            <person name="Hug L.A."/>
            <person name="Sharon I."/>
            <person name="Castelle C.J."/>
            <person name="Probst A.J."/>
            <person name="Thomas B.C."/>
            <person name="Singh A."/>
            <person name="Wilkins M.J."/>
            <person name="Karaoz U."/>
            <person name="Brodie E.L."/>
            <person name="Williams K.H."/>
            <person name="Hubbard S.S."/>
            <person name="Banfield J.F."/>
        </authorList>
    </citation>
    <scope>NUCLEOTIDE SEQUENCE [LARGE SCALE GENOMIC DNA]</scope>
</reference>
<dbReference type="AlphaFoldDB" id="A0A1F5NRB8"/>
<keyword evidence="1" id="KW-0472">Membrane</keyword>
<dbReference type="Gene3D" id="3.30.70.60">
    <property type="match status" value="1"/>
</dbReference>
<dbReference type="InterPro" id="IPR007445">
    <property type="entry name" value="PilO"/>
</dbReference>
<keyword evidence="1" id="KW-0812">Transmembrane</keyword>
<dbReference type="GO" id="GO:0043683">
    <property type="term" value="P:type IV pilus assembly"/>
    <property type="evidence" value="ECO:0007669"/>
    <property type="project" value="InterPro"/>
</dbReference>
<evidence type="ECO:0008006" key="4">
    <source>
        <dbReference type="Google" id="ProtNLM"/>
    </source>
</evidence>
<evidence type="ECO:0000313" key="2">
    <source>
        <dbReference type="EMBL" id="OGE80211.1"/>
    </source>
</evidence>
<evidence type="ECO:0000313" key="3">
    <source>
        <dbReference type="Proteomes" id="UP000176233"/>
    </source>
</evidence>
<gene>
    <name evidence="2" type="ORF">A2660_00870</name>
</gene>